<dbReference type="Proteomes" id="UP000645966">
    <property type="component" value="Unassembled WGS sequence"/>
</dbReference>
<comment type="caution">
    <text evidence="3">The sequence shown here is derived from an EMBL/GenBank/DDBJ whole genome shotgun (WGS) entry which is preliminary data.</text>
</comment>
<dbReference type="PROSITE" id="PS51257">
    <property type="entry name" value="PROKAR_LIPOPROTEIN"/>
    <property type="match status" value="1"/>
</dbReference>
<sequence length="179" mass="18562">MTTRTRTLAAVAAATLALAACSPPNQVPTEERVVTATELSSPASIEMDETSAMPTTSAQHGESASHGSTTTATTTSSAADPETLPGVINCVSAPSQRPTTLNLACSGNDDRLVDIVWLTWTEEQATGTATRITNTCEPTCVDGTEETTPDVEVVLSLPRNTPQGPSFTQITVDGETIAL</sequence>
<feature type="compositionally biased region" description="Low complexity" evidence="1">
    <location>
        <begin position="64"/>
        <end position="79"/>
    </location>
</feature>
<protein>
    <recommendedName>
        <fullName evidence="5">Secreted protein</fullName>
    </recommendedName>
</protein>
<name>A0A934I740_9CORY</name>
<accession>A0A934I740</accession>
<dbReference type="AlphaFoldDB" id="A0A934I740"/>
<gene>
    <name evidence="3" type="ORF">JDV75_01650</name>
</gene>
<reference evidence="3" key="1">
    <citation type="submission" date="2020-12" db="EMBL/GenBank/DDBJ databases">
        <title>Genome public.</title>
        <authorList>
            <person name="Sun Q."/>
        </authorList>
    </citation>
    <scope>NUCLEOTIDE SEQUENCE</scope>
    <source>
        <strain evidence="3">CCM 8863</strain>
    </source>
</reference>
<dbReference type="EMBL" id="JAEIOS010000009">
    <property type="protein sequence ID" value="MBI8988473.1"/>
    <property type="molecule type" value="Genomic_DNA"/>
</dbReference>
<proteinExistence type="predicted"/>
<evidence type="ECO:0000313" key="3">
    <source>
        <dbReference type="EMBL" id="MBI8988473.1"/>
    </source>
</evidence>
<feature type="compositionally biased region" description="Polar residues" evidence="1">
    <location>
        <begin position="52"/>
        <end position="62"/>
    </location>
</feature>
<feature type="chain" id="PRO_5037994509" description="Secreted protein" evidence="2">
    <location>
        <begin position="20"/>
        <end position="179"/>
    </location>
</feature>
<evidence type="ECO:0000256" key="1">
    <source>
        <dbReference type="SAM" id="MobiDB-lite"/>
    </source>
</evidence>
<dbReference type="RefSeq" id="WP_198737509.1">
    <property type="nucleotide sequence ID" value="NZ_JAEIOS010000009.1"/>
</dbReference>
<keyword evidence="2" id="KW-0732">Signal</keyword>
<keyword evidence="4" id="KW-1185">Reference proteome</keyword>
<organism evidence="3 4">
    <name type="scientific">Corynebacterium meridianum</name>
    <dbReference type="NCBI Taxonomy" id="2765363"/>
    <lineage>
        <taxon>Bacteria</taxon>
        <taxon>Bacillati</taxon>
        <taxon>Actinomycetota</taxon>
        <taxon>Actinomycetes</taxon>
        <taxon>Mycobacteriales</taxon>
        <taxon>Corynebacteriaceae</taxon>
        <taxon>Corynebacterium</taxon>
    </lineage>
</organism>
<feature type="signal peptide" evidence="2">
    <location>
        <begin position="1"/>
        <end position="19"/>
    </location>
</feature>
<feature type="region of interest" description="Disordered" evidence="1">
    <location>
        <begin position="25"/>
        <end position="83"/>
    </location>
</feature>
<evidence type="ECO:0008006" key="5">
    <source>
        <dbReference type="Google" id="ProtNLM"/>
    </source>
</evidence>
<evidence type="ECO:0000313" key="4">
    <source>
        <dbReference type="Proteomes" id="UP000645966"/>
    </source>
</evidence>
<evidence type="ECO:0000256" key="2">
    <source>
        <dbReference type="SAM" id="SignalP"/>
    </source>
</evidence>